<dbReference type="RefSeq" id="WP_269884217.1">
    <property type="nucleotide sequence ID" value="NZ_JAQAGZ010000019.1"/>
</dbReference>
<feature type="transmembrane region" description="Helical" evidence="9">
    <location>
        <begin position="426"/>
        <end position="445"/>
    </location>
</feature>
<feature type="transmembrane region" description="Helical" evidence="9">
    <location>
        <begin position="222"/>
        <end position="242"/>
    </location>
</feature>
<dbReference type="Pfam" id="PF03845">
    <property type="entry name" value="Spore_permease"/>
    <property type="match status" value="1"/>
</dbReference>
<keyword evidence="4" id="KW-0309">Germination</keyword>
<keyword evidence="6 9" id="KW-1133">Transmembrane helix</keyword>
<feature type="transmembrane region" description="Helical" evidence="9">
    <location>
        <begin position="14"/>
        <end position="31"/>
    </location>
</feature>
<keyword evidence="5 9" id="KW-0812">Transmembrane</keyword>
<dbReference type="EMBL" id="JAQAGZ010000019">
    <property type="protein sequence ID" value="MCZ8515683.1"/>
    <property type="molecule type" value="Genomic_DNA"/>
</dbReference>
<evidence type="ECO:0000256" key="9">
    <source>
        <dbReference type="SAM" id="Phobius"/>
    </source>
</evidence>
<sequence>MSGRSMQIMNQRQMAWLTCSMIAGGGLISIQQELARISHTDAWFSYLLPLLYVFFISYVFMQMSLRFPGKHMFEVVKIVFGLGIGTIVNLLLVIHLWLILMRDLRSLGKFIGTILLPNTPQDILVLLFMLMLMFYGKTSVEVIARVNDLFIPFFIGLALLLPFLLANELSKELIQPVLTVMPVKLFYSNALNLGWYGDVFVIGAFLHTIGSAKQIHSSIRHGAVLGSALATLNMVLEISVLGPNIPGNMIYPVYSMVQHIHMTDFLDRVDLIMLSIWYPITACKVVLIYLAFLNGISSLLGYRDNSLINSPVSLFLLLTSVLAFNSTTEIYSFGNFSSAVIVLAYQPVLFIILLLLLLRHPKTAEQNPSDAGSPEQGKDRAGPSGGRKGWVPKISYKGWISAGNVLLVLSLGFVILGLVYSSRYAAIGLTCGIGYVVCMALTLVSSHMELVKTQKNST</sequence>
<feature type="transmembrane region" description="Helical" evidence="9">
    <location>
        <begin position="43"/>
        <end position="63"/>
    </location>
</feature>
<comment type="similarity">
    <text evidence="2">Belongs to the amino acid-polyamine-organocation (APC) superfamily. Spore germination protein (SGP) (TC 2.A.3.9) family.</text>
</comment>
<reference evidence="10 11" key="1">
    <citation type="submission" date="2022-12" db="EMBL/GenBank/DDBJ databases">
        <title>Draft genome sequence of Paenibacillus sp. dW9.</title>
        <authorList>
            <person name="Choi E.-W."/>
            <person name="Kim D.-U."/>
        </authorList>
    </citation>
    <scope>NUCLEOTIDE SEQUENCE [LARGE SCALE GENOMIC DNA]</scope>
    <source>
        <strain evidence="11">dW9</strain>
    </source>
</reference>
<feature type="transmembrane region" description="Helical" evidence="9">
    <location>
        <begin position="276"/>
        <end position="295"/>
    </location>
</feature>
<name>A0ABT4QFU4_9BACL</name>
<protein>
    <submittedName>
        <fullName evidence="10">Endospore germination permease</fullName>
    </submittedName>
</protein>
<evidence type="ECO:0000256" key="8">
    <source>
        <dbReference type="SAM" id="MobiDB-lite"/>
    </source>
</evidence>
<dbReference type="InterPro" id="IPR004761">
    <property type="entry name" value="Spore_GerAB"/>
</dbReference>
<evidence type="ECO:0000313" key="11">
    <source>
        <dbReference type="Proteomes" id="UP001527882"/>
    </source>
</evidence>
<evidence type="ECO:0000256" key="1">
    <source>
        <dbReference type="ARBA" id="ARBA00004141"/>
    </source>
</evidence>
<feature type="transmembrane region" description="Helical" evidence="9">
    <location>
        <begin position="75"/>
        <end position="100"/>
    </location>
</feature>
<feature type="region of interest" description="Disordered" evidence="8">
    <location>
        <begin position="365"/>
        <end position="386"/>
    </location>
</feature>
<keyword evidence="7 9" id="KW-0472">Membrane</keyword>
<keyword evidence="3" id="KW-0813">Transport</keyword>
<feature type="transmembrane region" description="Helical" evidence="9">
    <location>
        <begin position="120"/>
        <end position="137"/>
    </location>
</feature>
<evidence type="ECO:0000256" key="4">
    <source>
        <dbReference type="ARBA" id="ARBA00022544"/>
    </source>
</evidence>
<dbReference type="NCBIfam" id="TIGR00912">
    <property type="entry name" value="2A0309"/>
    <property type="match status" value="1"/>
</dbReference>
<feature type="transmembrane region" description="Helical" evidence="9">
    <location>
        <begin position="336"/>
        <end position="358"/>
    </location>
</feature>
<dbReference type="PANTHER" id="PTHR34975">
    <property type="entry name" value="SPORE GERMINATION PROTEIN A2"/>
    <property type="match status" value="1"/>
</dbReference>
<accession>A0ABT4QFU4</accession>
<evidence type="ECO:0000256" key="2">
    <source>
        <dbReference type="ARBA" id="ARBA00007998"/>
    </source>
</evidence>
<comment type="subcellular location">
    <subcellularLocation>
        <location evidence="1">Membrane</location>
        <topology evidence="1">Multi-pass membrane protein</topology>
    </subcellularLocation>
</comment>
<evidence type="ECO:0000256" key="7">
    <source>
        <dbReference type="ARBA" id="ARBA00023136"/>
    </source>
</evidence>
<feature type="transmembrane region" description="Helical" evidence="9">
    <location>
        <begin position="186"/>
        <end position="210"/>
    </location>
</feature>
<evidence type="ECO:0000313" key="10">
    <source>
        <dbReference type="EMBL" id="MCZ8515683.1"/>
    </source>
</evidence>
<proteinExistence type="inferred from homology"/>
<feature type="transmembrane region" description="Helical" evidence="9">
    <location>
        <begin position="398"/>
        <end position="420"/>
    </location>
</feature>
<evidence type="ECO:0000256" key="6">
    <source>
        <dbReference type="ARBA" id="ARBA00022989"/>
    </source>
</evidence>
<gene>
    <name evidence="10" type="ORF">O9H85_25385</name>
</gene>
<keyword evidence="11" id="KW-1185">Reference proteome</keyword>
<evidence type="ECO:0000256" key="3">
    <source>
        <dbReference type="ARBA" id="ARBA00022448"/>
    </source>
</evidence>
<comment type="caution">
    <text evidence="10">The sequence shown here is derived from an EMBL/GenBank/DDBJ whole genome shotgun (WGS) entry which is preliminary data.</text>
</comment>
<feature type="transmembrane region" description="Helical" evidence="9">
    <location>
        <begin position="149"/>
        <end position="166"/>
    </location>
</feature>
<evidence type="ECO:0000256" key="5">
    <source>
        <dbReference type="ARBA" id="ARBA00022692"/>
    </source>
</evidence>
<feature type="transmembrane region" description="Helical" evidence="9">
    <location>
        <begin position="307"/>
        <end position="324"/>
    </location>
</feature>
<dbReference type="Proteomes" id="UP001527882">
    <property type="component" value="Unassembled WGS sequence"/>
</dbReference>
<organism evidence="10 11">
    <name type="scientific">Paenibacillus gyeongsangnamensis</name>
    <dbReference type="NCBI Taxonomy" id="3388067"/>
    <lineage>
        <taxon>Bacteria</taxon>
        <taxon>Bacillati</taxon>
        <taxon>Bacillota</taxon>
        <taxon>Bacilli</taxon>
        <taxon>Bacillales</taxon>
        <taxon>Paenibacillaceae</taxon>
        <taxon>Paenibacillus</taxon>
    </lineage>
</organism>
<dbReference type="PANTHER" id="PTHR34975:SF2">
    <property type="entry name" value="SPORE GERMINATION PROTEIN A2"/>
    <property type="match status" value="1"/>
</dbReference>